<evidence type="ECO:0000259" key="8">
    <source>
        <dbReference type="Pfam" id="PF25990"/>
    </source>
</evidence>
<keyword evidence="3" id="KW-0813">Transport</keyword>
<feature type="coiled-coil region" evidence="4">
    <location>
        <begin position="161"/>
        <end position="195"/>
    </location>
</feature>
<evidence type="ECO:0000259" key="7">
    <source>
        <dbReference type="Pfam" id="PF25967"/>
    </source>
</evidence>
<dbReference type="InterPro" id="IPR006143">
    <property type="entry name" value="RND_pump_MFP"/>
</dbReference>
<evidence type="ECO:0000256" key="4">
    <source>
        <dbReference type="SAM" id="Coils"/>
    </source>
</evidence>
<keyword evidence="5" id="KW-0472">Membrane</keyword>
<dbReference type="Gene3D" id="2.40.420.20">
    <property type="match status" value="1"/>
</dbReference>
<dbReference type="Proteomes" id="UP000245533">
    <property type="component" value="Unassembled WGS sequence"/>
</dbReference>
<dbReference type="GO" id="GO:0015562">
    <property type="term" value="F:efflux transmembrane transporter activity"/>
    <property type="evidence" value="ECO:0007669"/>
    <property type="project" value="TreeGrafter"/>
</dbReference>
<dbReference type="AlphaFoldDB" id="A0A316TVX4"/>
<evidence type="ECO:0000313" key="10">
    <source>
        <dbReference type="Proteomes" id="UP000245533"/>
    </source>
</evidence>
<evidence type="ECO:0000256" key="5">
    <source>
        <dbReference type="SAM" id="Phobius"/>
    </source>
</evidence>
<comment type="similarity">
    <text evidence="2">Belongs to the membrane fusion protein (MFP) (TC 8.A.1) family.</text>
</comment>
<dbReference type="EMBL" id="QGGB01000006">
    <property type="protein sequence ID" value="PWN06674.1"/>
    <property type="molecule type" value="Genomic_DNA"/>
</dbReference>
<evidence type="ECO:0000256" key="2">
    <source>
        <dbReference type="ARBA" id="ARBA00009477"/>
    </source>
</evidence>
<keyword evidence="5" id="KW-1133">Transmembrane helix</keyword>
<reference evidence="9 10" key="1">
    <citation type="submission" date="2018-05" db="EMBL/GenBank/DDBJ databases">
        <title>Rhodohalobacter halophilus gen. nov., sp. nov., a moderately halophilic member of the family Balneolaceae.</title>
        <authorList>
            <person name="Liu Z.-W."/>
        </authorList>
    </citation>
    <scope>NUCLEOTIDE SEQUENCE [LARGE SCALE GENOMIC DNA]</scope>
    <source>
        <strain evidence="9 10">8A47</strain>
    </source>
</reference>
<dbReference type="InterPro" id="IPR058636">
    <property type="entry name" value="Beta-barrel_YknX"/>
</dbReference>
<dbReference type="NCBIfam" id="TIGR01730">
    <property type="entry name" value="RND_mfp"/>
    <property type="match status" value="1"/>
</dbReference>
<proteinExistence type="inferred from homology"/>
<dbReference type="Pfam" id="PF25967">
    <property type="entry name" value="RND-MFP_C"/>
    <property type="match status" value="1"/>
</dbReference>
<name>A0A316TVX4_9BACT</name>
<keyword evidence="5" id="KW-0812">Transmembrane</keyword>
<gene>
    <name evidence="9" type="ORF">DDZ15_09165</name>
</gene>
<keyword evidence="10" id="KW-1185">Reference proteome</keyword>
<feature type="domain" description="Multidrug resistance protein MdtA-like C-terminal permuted SH3" evidence="7">
    <location>
        <begin position="385"/>
        <end position="428"/>
    </location>
</feature>
<dbReference type="GO" id="GO:1990281">
    <property type="term" value="C:efflux pump complex"/>
    <property type="evidence" value="ECO:0007669"/>
    <property type="project" value="TreeGrafter"/>
</dbReference>
<dbReference type="RefSeq" id="WP_109646788.1">
    <property type="nucleotide sequence ID" value="NZ_QGGB01000006.1"/>
</dbReference>
<dbReference type="Gene3D" id="2.40.50.100">
    <property type="match status" value="1"/>
</dbReference>
<evidence type="ECO:0000313" key="9">
    <source>
        <dbReference type="EMBL" id="PWN06674.1"/>
    </source>
</evidence>
<evidence type="ECO:0000256" key="3">
    <source>
        <dbReference type="ARBA" id="ARBA00022448"/>
    </source>
</evidence>
<accession>A0A316TVX4</accession>
<dbReference type="InterPro" id="IPR058627">
    <property type="entry name" value="MdtA-like_C"/>
</dbReference>
<comment type="caution">
    <text evidence="9">The sequence shown here is derived from an EMBL/GenBank/DDBJ whole genome shotgun (WGS) entry which is preliminary data.</text>
</comment>
<dbReference type="Gene3D" id="2.40.30.170">
    <property type="match status" value="1"/>
</dbReference>
<dbReference type="Pfam" id="PF25917">
    <property type="entry name" value="BSH_RND"/>
    <property type="match status" value="1"/>
</dbReference>
<dbReference type="OrthoDB" id="9809068at2"/>
<dbReference type="Pfam" id="PF25990">
    <property type="entry name" value="Beta-barrel_YknX"/>
    <property type="match status" value="1"/>
</dbReference>
<evidence type="ECO:0000259" key="6">
    <source>
        <dbReference type="Pfam" id="PF25917"/>
    </source>
</evidence>
<organism evidence="9 10">
    <name type="scientific">Rhodohalobacter mucosus</name>
    <dbReference type="NCBI Taxonomy" id="2079485"/>
    <lineage>
        <taxon>Bacteria</taxon>
        <taxon>Pseudomonadati</taxon>
        <taxon>Balneolota</taxon>
        <taxon>Balneolia</taxon>
        <taxon>Balneolales</taxon>
        <taxon>Balneolaceae</taxon>
        <taxon>Rhodohalobacter</taxon>
    </lineage>
</organism>
<dbReference type="PANTHER" id="PTHR30469:SF33">
    <property type="entry name" value="SLR1207 PROTEIN"/>
    <property type="match status" value="1"/>
</dbReference>
<dbReference type="SUPFAM" id="SSF111369">
    <property type="entry name" value="HlyD-like secretion proteins"/>
    <property type="match status" value="1"/>
</dbReference>
<feature type="domain" description="Multidrug resistance protein MdtA-like barrel-sandwich hybrid" evidence="6">
    <location>
        <begin position="70"/>
        <end position="215"/>
    </location>
</feature>
<comment type="subcellular location">
    <subcellularLocation>
        <location evidence="1">Cell envelope</location>
    </subcellularLocation>
</comment>
<evidence type="ECO:0000256" key="1">
    <source>
        <dbReference type="ARBA" id="ARBA00004196"/>
    </source>
</evidence>
<feature type="transmembrane region" description="Helical" evidence="5">
    <location>
        <begin position="12"/>
        <end position="35"/>
    </location>
</feature>
<feature type="domain" description="YknX-like beta-barrel" evidence="8">
    <location>
        <begin position="233"/>
        <end position="300"/>
    </location>
</feature>
<sequence>MAKGKGATKRLLKILGIMILVLAVVGIAGKSLGWFDGGPGEVPVETETAELRTITQIVSASGRIQPEIEVIIRPDVSGEIIELSVKEGDFVREGDLLVRIKPDIYQARIDELNASLLTQRARMEQARSAMLQSEVEFMKNKELYDQGLISELDYLRSQNDYEAQKSNFKAAEFQIQSAEAQLRRAEEELQQTVIRSPQDGTITRLAVEQGERVLGQAQTAGTEMMRISRMEQMEVEVDVNENDIVNVTLNDSTQIEVDAYPNRMFEGLVTEIANSAEVTGAGSANQVTNYKVKIRITTPHNLDQAPEDMMVMNVSETPGLNFVPNFKPGMSATVDIQTNTVYDVVSIPIQAVTVRDFAADSVETDAADGSEADTDEQEGIGSREDFRRVVFVNEEGTARRKEVETGISDNSYIQVMSGLSAGDEVVTGSYRVLSRDLNDGDKIVATNNNRN</sequence>
<dbReference type="PANTHER" id="PTHR30469">
    <property type="entry name" value="MULTIDRUG RESISTANCE PROTEIN MDTA"/>
    <property type="match status" value="1"/>
</dbReference>
<protein>
    <submittedName>
        <fullName evidence="9">Efflux RND transporter periplasmic adaptor subunit</fullName>
    </submittedName>
</protein>
<keyword evidence="4" id="KW-0175">Coiled coil</keyword>
<dbReference type="Gene3D" id="1.10.287.470">
    <property type="entry name" value="Helix hairpin bin"/>
    <property type="match status" value="1"/>
</dbReference>
<dbReference type="InterPro" id="IPR058625">
    <property type="entry name" value="MdtA-like_BSH"/>
</dbReference>